<gene>
    <name evidence="1" type="ORF">K7C98_39105</name>
</gene>
<name>A0ABS7U484_9BACT</name>
<organism evidence="1 2">
    <name type="scientific">Nannocystis pusilla</name>
    <dbReference type="NCBI Taxonomy" id="889268"/>
    <lineage>
        <taxon>Bacteria</taxon>
        <taxon>Pseudomonadati</taxon>
        <taxon>Myxococcota</taxon>
        <taxon>Polyangia</taxon>
        <taxon>Nannocystales</taxon>
        <taxon>Nannocystaceae</taxon>
        <taxon>Nannocystis</taxon>
    </lineage>
</organism>
<accession>A0ABS7U484</accession>
<evidence type="ECO:0000313" key="2">
    <source>
        <dbReference type="Proteomes" id="UP001139031"/>
    </source>
</evidence>
<reference evidence="1" key="1">
    <citation type="submission" date="2021-08" db="EMBL/GenBank/DDBJ databases">
        <authorList>
            <person name="Stevens D.C."/>
        </authorList>
    </citation>
    <scope>NUCLEOTIDE SEQUENCE</scope>
    <source>
        <strain evidence="1">DSM 53165</strain>
    </source>
</reference>
<comment type="caution">
    <text evidence="1">The sequence shown here is derived from an EMBL/GenBank/DDBJ whole genome shotgun (WGS) entry which is preliminary data.</text>
</comment>
<keyword evidence="2" id="KW-1185">Reference proteome</keyword>
<evidence type="ECO:0000313" key="1">
    <source>
        <dbReference type="EMBL" id="MBZ5715280.1"/>
    </source>
</evidence>
<protein>
    <submittedName>
        <fullName evidence="1">Uncharacterized protein</fullName>
    </submittedName>
</protein>
<dbReference type="RefSeq" id="WP_224197021.1">
    <property type="nucleotide sequence ID" value="NZ_JAIRAU010000056.1"/>
</dbReference>
<dbReference type="Proteomes" id="UP001139031">
    <property type="component" value="Unassembled WGS sequence"/>
</dbReference>
<proteinExistence type="predicted"/>
<dbReference type="EMBL" id="JAIRAU010000056">
    <property type="protein sequence ID" value="MBZ5715280.1"/>
    <property type="molecule type" value="Genomic_DNA"/>
</dbReference>
<sequence>MNPPNFRFRMTMRGVDSPYPQDGTFWCRPDGTFFYQLDTEYLLGEEPHRSNAPDQLNAEAVKDLLQKMHPEWHLSEVAQASMPPGKFHPRVWRQKAGPEPASMYGQEFTSDIVNFELLERDLESLFQIIEPYKGSPNPSPNEMAFGHGIRRLLILACTEVENLLKRVMLSHGCQSNGKHWSTNDYVKTYPVLKLGHISSRLVRYPDYPPLQPFHGWGEGPPSQSLDWYNAYNATKHDRMEGLKEATFSRALNAVAAVHVLLTAQYGIGLLRTRWGRFALKTEDHHSRIFENVDLPLHPLGKQYIPPFAGEYWSPSPMPPGSF</sequence>